<dbReference type="Pfam" id="PF02673">
    <property type="entry name" value="BacA"/>
    <property type="match status" value="1"/>
</dbReference>
<feature type="transmembrane region" description="Helical" evidence="14">
    <location>
        <begin position="192"/>
        <end position="214"/>
    </location>
</feature>
<dbReference type="GO" id="GO:0046677">
    <property type="term" value="P:response to antibiotic"/>
    <property type="evidence" value="ECO:0007669"/>
    <property type="project" value="UniProtKB-UniRule"/>
</dbReference>
<keyword evidence="7 14" id="KW-0378">Hydrolase</keyword>
<dbReference type="GO" id="GO:0009252">
    <property type="term" value="P:peptidoglycan biosynthetic process"/>
    <property type="evidence" value="ECO:0007669"/>
    <property type="project" value="UniProtKB-KW"/>
</dbReference>
<reference evidence="15" key="1">
    <citation type="submission" date="2016-04" db="EMBL/GenBank/DDBJ databases">
        <authorList>
            <person name="Evans L.H."/>
            <person name="Alamgir A."/>
            <person name="Owens N."/>
            <person name="Weber N.D."/>
            <person name="Virtaneva K."/>
            <person name="Barbian K."/>
            <person name="Babar A."/>
            <person name="Rosenke K."/>
        </authorList>
    </citation>
    <scope>NUCLEOTIDE SEQUENCE</scope>
    <source>
        <strain evidence="15">86-1</strain>
    </source>
</reference>
<evidence type="ECO:0000256" key="10">
    <source>
        <dbReference type="ARBA" id="ARBA00023251"/>
    </source>
</evidence>
<keyword evidence="10 14" id="KW-0046">Antibiotic resistance</keyword>
<feature type="transmembrane region" description="Helical" evidence="14">
    <location>
        <begin position="114"/>
        <end position="135"/>
    </location>
</feature>
<accession>A0A212JBE3</accession>
<feature type="transmembrane region" description="Helical" evidence="14">
    <location>
        <begin position="155"/>
        <end position="180"/>
    </location>
</feature>
<comment type="function">
    <text evidence="14">Catalyzes the dephosphorylation of undecaprenyl diphosphate (UPP). Confers resistance to bacitracin.</text>
</comment>
<gene>
    <name evidence="14 15" type="primary">uppP</name>
    <name evidence="15" type="ORF">KL86DYS1_11733</name>
</gene>
<feature type="transmembrane region" description="Helical" evidence="14">
    <location>
        <begin position="260"/>
        <end position="278"/>
    </location>
</feature>
<dbReference type="EC" id="3.6.1.27" evidence="3 14"/>
<dbReference type="NCBIfam" id="TIGR00753">
    <property type="entry name" value="undec_PP_bacA"/>
    <property type="match status" value="1"/>
</dbReference>
<dbReference type="GO" id="GO:0071555">
    <property type="term" value="P:cell wall organization"/>
    <property type="evidence" value="ECO:0007669"/>
    <property type="project" value="UniProtKB-KW"/>
</dbReference>
<dbReference type="GO" id="GO:0008360">
    <property type="term" value="P:regulation of cell shape"/>
    <property type="evidence" value="ECO:0007669"/>
    <property type="project" value="UniProtKB-KW"/>
</dbReference>
<dbReference type="GO" id="GO:0005886">
    <property type="term" value="C:plasma membrane"/>
    <property type="evidence" value="ECO:0007669"/>
    <property type="project" value="UniProtKB-SubCell"/>
</dbReference>
<evidence type="ECO:0000256" key="11">
    <source>
        <dbReference type="ARBA" id="ARBA00032707"/>
    </source>
</evidence>
<dbReference type="EMBL" id="FLUM01000001">
    <property type="protein sequence ID" value="SBV96777.1"/>
    <property type="molecule type" value="Genomic_DNA"/>
</dbReference>
<evidence type="ECO:0000256" key="6">
    <source>
        <dbReference type="ARBA" id="ARBA00022692"/>
    </source>
</evidence>
<evidence type="ECO:0000256" key="8">
    <source>
        <dbReference type="ARBA" id="ARBA00022989"/>
    </source>
</evidence>
<evidence type="ECO:0000256" key="7">
    <source>
        <dbReference type="ARBA" id="ARBA00022801"/>
    </source>
</evidence>
<comment type="miscellaneous">
    <text evidence="14">Bacitracin is thought to be involved in the inhibition of peptidoglycan synthesis by sequestering undecaprenyl diphosphate, thereby reducing the pool of lipid carrier available.</text>
</comment>
<dbReference type="InterPro" id="IPR003824">
    <property type="entry name" value="UppP"/>
</dbReference>
<name>A0A212JBE3_9BACT</name>
<keyword evidence="9 14" id="KW-0472">Membrane</keyword>
<keyword evidence="14" id="KW-0961">Cell wall biogenesis/degradation</keyword>
<feature type="transmembrane region" description="Helical" evidence="14">
    <location>
        <begin position="226"/>
        <end position="248"/>
    </location>
</feature>
<feature type="transmembrane region" description="Helical" evidence="14">
    <location>
        <begin position="89"/>
        <end position="107"/>
    </location>
</feature>
<sequence length="283" mass="31603">MSIIEAIIIAIVEGLTEFLPVSSTGHMIIAQSLLGVESNEFVKAFTVIIQFGAILSVIVLYWKRFFRFREVPESENTGFLKYVLYKYEFYWKLLMGFIPAAILGFIFNDMIDELLESVLVVSIMLVLGGILMLFVDKWFNRPEEGEQEITYKNAFIIGCYQCIAMIPGVSRSMATIVGGMSRGLSRKNAAEFSFFLAVPTMAAATGYKLLKLIMSDTGFELLKDNIGVLVIGNVVAFIVALLAIKFFIGFVTKYGFKLFGWYRIIVGGILLALLLSGHELTII</sequence>
<dbReference type="NCBIfam" id="NF001389">
    <property type="entry name" value="PRK00281.1-2"/>
    <property type="match status" value="1"/>
</dbReference>
<dbReference type="NCBIfam" id="NF001390">
    <property type="entry name" value="PRK00281.1-4"/>
    <property type="match status" value="1"/>
</dbReference>
<dbReference type="GO" id="GO:0050380">
    <property type="term" value="F:undecaprenyl-diphosphatase activity"/>
    <property type="evidence" value="ECO:0007669"/>
    <property type="project" value="UniProtKB-UniRule"/>
</dbReference>
<dbReference type="RefSeq" id="WP_296939977.1">
    <property type="nucleotide sequence ID" value="NZ_LT599032.1"/>
</dbReference>
<keyword evidence="14" id="KW-0133">Cell shape</keyword>
<proteinExistence type="inferred from homology"/>
<evidence type="ECO:0000256" key="4">
    <source>
        <dbReference type="ARBA" id="ARBA00021581"/>
    </source>
</evidence>
<dbReference type="HAMAP" id="MF_01006">
    <property type="entry name" value="Undec_diphosphatase"/>
    <property type="match status" value="1"/>
</dbReference>
<evidence type="ECO:0000256" key="14">
    <source>
        <dbReference type="HAMAP-Rule" id="MF_01006"/>
    </source>
</evidence>
<evidence type="ECO:0000256" key="13">
    <source>
        <dbReference type="ARBA" id="ARBA00047594"/>
    </source>
</evidence>
<dbReference type="PANTHER" id="PTHR30622:SF3">
    <property type="entry name" value="UNDECAPRENYL-DIPHOSPHATASE"/>
    <property type="match status" value="1"/>
</dbReference>
<evidence type="ECO:0000256" key="2">
    <source>
        <dbReference type="ARBA" id="ARBA00010621"/>
    </source>
</evidence>
<evidence type="ECO:0000256" key="1">
    <source>
        <dbReference type="ARBA" id="ARBA00004651"/>
    </source>
</evidence>
<comment type="subcellular location">
    <subcellularLocation>
        <location evidence="1 14">Cell membrane</location>
        <topology evidence="1 14">Multi-pass membrane protein</topology>
    </subcellularLocation>
</comment>
<feature type="transmembrane region" description="Helical" evidence="14">
    <location>
        <begin position="6"/>
        <end position="29"/>
    </location>
</feature>
<keyword evidence="8 14" id="KW-1133">Transmembrane helix</keyword>
<feature type="transmembrane region" description="Helical" evidence="14">
    <location>
        <begin position="41"/>
        <end position="62"/>
    </location>
</feature>
<keyword evidence="5 14" id="KW-1003">Cell membrane</keyword>
<keyword evidence="14" id="KW-0573">Peptidoglycan synthesis</keyword>
<comment type="catalytic activity">
    <reaction evidence="13 14">
        <text>di-trans,octa-cis-undecaprenyl diphosphate + H2O = di-trans,octa-cis-undecaprenyl phosphate + phosphate + H(+)</text>
        <dbReference type="Rhea" id="RHEA:28094"/>
        <dbReference type="ChEBI" id="CHEBI:15377"/>
        <dbReference type="ChEBI" id="CHEBI:15378"/>
        <dbReference type="ChEBI" id="CHEBI:43474"/>
        <dbReference type="ChEBI" id="CHEBI:58405"/>
        <dbReference type="ChEBI" id="CHEBI:60392"/>
        <dbReference type="EC" id="3.6.1.27"/>
    </reaction>
</comment>
<protein>
    <recommendedName>
        <fullName evidence="4 14">Undecaprenyl-diphosphatase</fullName>
        <ecNumber evidence="3 14">3.6.1.27</ecNumber>
    </recommendedName>
    <alternativeName>
        <fullName evidence="12 14">Bacitracin resistance protein</fullName>
    </alternativeName>
    <alternativeName>
        <fullName evidence="11 14">Undecaprenyl pyrophosphate phosphatase</fullName>
    </alternativeName>
</protein>
<dbReference type="AlphaFoldDB" id="A0A212JBE3"/>
<evidence type="ECO:0000256" key="12">
    <source>
        <dbReference type="ARBA" id="ARBA00032932"/>
    </source>
</evidence>
<evidence type="ECO:0000313" key="15">
    <source>
        <dbReference type="EMBL" id="SBV96777.1"/>
    </source>
</evidence>
<dbReference type="PANTHER" id="PTHR30622">
    <property type="entry name" value="UNDECAPRENYL-DIPHOSPHATASE"/>
    <property type="match status" value="1"/>
</dbReference>
<organism evidence="15">
    <name type="scientific">uncultured Dysgonomonas sp</name>
    <dbReference type="NCBI Taxonomy" id="206096"/>
    <lineage>
        <taxon>Bacteria</taxon>
        <taxon>Pseudomonadati</taxon>
        <taxon>Bacteroidota</taxon>
        <taxon>Bacteroidia</taxon>
        <taxon>Bacteroidales</taxon>
        <taxon>Dysgonomonadaceae</taxon>
        <taxon>Dysgonomonas</taxon>
        <taxon>environmental samples</taxon>
    </lineage>
</organism>
<comment type="similarity">
    <text evidence="2 14">Belongs to the UppP family.</text>
</comment>
<evidence type="ECO:0000256" key="9">
    <source>
        <dbReference type="ARBA" id="ARBA00023136"/>
    </source>
</evidence>
<evidence type="ECO:0000256" key="3">
    <source>
        <dbReference type="ARBA" id="ARBA00012374"/>
    </source>
</evidence>
<keyword evidence="6 14" id="KW-0812">Transmembrane</keyword>
<evidence type="ECO:0000256" key="5">
    <source>
        <dbReference type="ARBA" id="ARBA00022475"/>
    </source>
</evidence>